<dbReference type="OrthoDB" id="5242705at2759"/>
<dbReference type="Proteomes" id="UP000781932">
    <property type="component" value="Unassembled WGS sequence"/>
</dbReference>
<gene>
    <name evidence="2" type="ORF">CkaCkLH20_01179</name>
</gene>
<keyword evidence="3" id="KW-1185">Reference proteome</keyword>
<dbReference type="GeneID" id="62156972"/>
<evidence type="ECO:0000313" key="2">
    <source>
        <dbReference type="EMBL" id="KAF9881029.1"/>
    </source>
</evidence>
<dbReference type="EMBL" id="JAATWM020000003">
    <property type="protein sequence ID" value="KAF9881029.1"/>
    <property type="molecule type" value="Genomic_DNA"/>
</dbReference>
<proteinExistence type="predicted"/>
<keyword evidence="1" id="KW-0472">Membrane</keyword>
<name>A0A9P6IDU6_9PEZI</name>
<keyword evidence="1" id="KW-1133">Transmembrane helix</keyword>
<reference evidence="2" key="1">
    <citation type="submission" date="2020-03" db="EMBL/GenBank/DDBJ databases">
        <authorList>
            <person name="He L."/>
        </authorList>
    </citation>
    <scope>NUCLEOTIDE SEQUENCE</scope>
    <source>
        <strain evidence="2">CkLH20</strain>
    </source>
</reference>
<reference evidence="2" key="2">
    <citation type="submission" date="2020-11" db="EMBL/GenBank/DDBJ databases">
        <title>Whole genome sequencing of Colletotrichum sp.</title>
        <authorList>
            <person name="Li H."/>
        </authorList>
    </citation>
    <scope>NUCLEOTIDE SEQUENCE</scope>
    <source>
        <strain evidence="2">CkLH20</strain>
    </source>
</reference>
<accession>A0A9P6IDU6</accession>
<keyword evidence="1" id="KW-0812">Transmembrane</keyword>
<feature type="transmembrane region" description="Helical" evidence="1">
    <location>
        <begin position="94"/>
        <end position="116"/>
    </location>
</feature>
<dbReference type="PANTHER" id="PTHR35394:SF5">
    <property type="entry name" value="DUF3176 DOMAIN-CONTAINING PROTEIN"/>
    <property type="match status" value="1"/>
</dbReference>
<dbReference type="PANTHER" id="PTHR35394">
    <property type="entry name" value="DUF3176 DOMAIN-CONTAINING PROTEIN"/>
    <property type="match status" value="1"/>
</dbReference>
<feature type="transmembrane region" description="Helical" evidence="1">
    <location>
        <begin position="163"/>
        <end position="182"/>
    </location>
</feature>
<dbReference type="AlphaFoldDB" id="A0A9P6IDU6"/>
<evidence type="ECO:0000256" key="1">
    <source>
        <dbReference type="SAM" id="Phobius"/>
    </source>
</evidence>
<protein>
    <submittedName>
        <fullName evidence="2">Uncharacterized protein</fullName>
    </submittedName>
</protein>
<feature type="transmembrane region" description="Helical" evidence="1">
    <location>
        <begin position="562"/>
        <end position="585"/>
    </location>
</feature>
<dbReference type="RefSeq" id="XP_038750490.1">
    <property type="nucleotide sequence ID" value="XM_038883898.1"/>
</dbReference>
<comment type="caution">
    <text evidence="2">The sequence shown here is derived from an EMBL/GenBank/DDBJ whole genome shotgun (WGS) entry which is preliminary data.</text>
</comment>
<organism evidence="2 3">
    <name type="scientific">Colletotrichum karsti</name>
    <dbReference type="NCBI Taxonomy" id="1095194"/>
    <lineage>
        <taxon>Eukaryota</taxon>
        <taxon>Fungi</taxon>
        <taxon>Dikarya</taxon>
        <taxon>Ascomycota</taxon>
        <taxon>Pezizomycotina</taxon>
        <taxon>Sordariomycetes</taxon>
        <taxon>Hypocreomycetidae</taxon>
        <taxon>Glomerellales</taxon>
        <taxon>Glomerellaceae</taxon>
        <taxon>Colletotrichum</taxon>
        <taxon>Colletotrichum boninense species complex</taxon>
    </lineage>
</organism>
<feature type="transmembrane region" description="Helical" evidence="1">
    <location>
        <begin position="57"/>
        <end position="82"/>
    </location>
</feature>
<evidence type="ECO:0000313" key="3">
    <source>
        <dbReference type="Proteomes" id="UP000781932"/>
    </source>
</evidence>
<dbReference type="InterPro" id="IPR021514">
    <property type="entry name" value="DUF3176"/>
</dbReference>
<dbReference type="Pfam" id="PF11374">
    <property type="entry name" value="DUF3176"/>
    <property type="match status" value="1"/>
</dbReference>
<sequence>METDPDQTQVRASGEGCDFTYDTEDLRSGESQSLKETVPPAKGAVNRGIVSKALWNAWWLEVFSSLLGLGCLLAIVIVLSLYNERPLPDWPDLISVNSLIAIFTAIFKASLILPVAEGIGQLKWTWYHRPQRLDDIVLFDNATRGPWGCLLFIIKQLPRPQKAYLAGLGAFITIAALAVDPISQAMIEHRGCAPSRQPTVTEVAEVPRTNLYMAGRGVVTIPKATLDYPMEVALTNGLTKQEETEALVQFNCSTGNCTFKEEGKDYYFSSLAMCYSCQNVTDEINLNKTESKGTTLGRKWSLPSDPGLRVSDSTFSAKLAAAAVGSEFFDKGDTPFFGFDTLMLTNPHCEAPDNGCSLDSPNNKAIASRCRLDLCVKRYSGEVRNGVYSEKEDSEIMRLSQNFRVEVTSVVPQIAWALVTNTSLVDGLEVQCAKTMGADDMESPTQPNWSSYSKECMWGMEMMAAEGIQGILSDLLMGTVNSTEVPVLSLVSGPVWMKQIYADGFGNLERVENMVRGLANSITAAIRNRPYAGSRNRDAPADLPHNLRMASGRTSSAQTCVYLHWGWIAYPASLLLLQWIFLVWVQISQKLTRPNDWEQTMTWRSSPLALLYHGLDDDLRCKARERGTVSEMAKMAKDVNVQLGPVNDAKNKDWRLCEV</sequence>